<dbReference type="PANTHER" id="PTHR31268:SF14">
    <property type="entry name" value="GALACTINOL--SUCROSE GALACTOSYLTRANSFERASE 5-RELATED"/>
    <property type="match status" value="1"/>
</dbReference>
<dbReference type="GeneID" id="111019920"/>
<dbReference type="OrthoDB" id="4664297at2759"/>
<dbReference type="Gene3D" id="3.20.20.70">
    <property type="entry name" value="Aldolase class I"/>
    <property type="match status" value="1"/>
</dbReference>
<dbReference type="Proteomes" id="UP000504603">
    <property type="component" value="Unplaced"/>
</dbReference>
<dbReference type="SUPFAM" id="SSF51445">
    <property type="entry name" value="(Trans)glycosidases"/>
    <property type="match status" value="1"/>
</dbReference>
<proteinExistence type="inferred from homology"/>
<keyword evidence="7" id="KW-1185">Reference proteome</keyword>
<dbReference type="KEGG" id="mcha:111019920"/>
<protein>
    <recommendedName>
        <fullName evidence="2">galactinol--sucrose galactosyltransferase</fullName>
        <ecNumber evidence="2">2.4.1.82</ecNumber>
    </recommendedName>
</protein>
<dbReference type="FunFam" id="3.20.20.70:FF:000311">
    <property type="entry name" value="Probable galactinol--sucrose galactosyltransferase 5"/>
    <property type="match status" value="1"/>
</dbReference>
<evidence type="ECO:0000256" key="5">
    <source>
        <dbReference type="ARBA" id="ARBA00023277"/>
    </source>
</evidence>
<evidence type="ECO:0000256" key="2">
    <source>
        <dbReference type="ARBA" id="ARBA00012708"/>
    </source>
</evidence>
<reference evidence="8" key="1">
    <citation type="submission" date="2025-08" db="UniProtKB">
        <authorList>
            <consortium name="RefSeq"/>
        </authorList>
    </citation>
    <scope>IDENTIFICATION</scope>
    <source>
        <strain evidence="8">OHB3-1</strain>
    </source>
</reference>
<gene>
    <name evidence="8" type="primary">LOC111019920</name>
</gene>
<evidence type="ECO:0000256" key="4">
    <source>
        <dbReference type="ARBA" id="ARBA00022679"/>
    </source>
</evidence>
<comment type="similarity">
    <text evidence="1">Belongs to the glycosyl hydrolases 36 family.</text>
</comment>
<dbReference type="InterPro" id="IPR008811">
    <property type="entry name" value="Glycosyl_hydrolases_36"/>
</dbReference>
<evidence type="ECO:0000313" key="8">
    <source>
        <dbReference type="RefSeq" id="XP_022152132.1"/>
    </source>
</evidence>
<organism evidence="7 8">
    <name type="scientific">Momordica charantia</name>
    <name type="common">Bitter gourd</name>
    <name type="synonym">Balsam pear</name>
    <dbReference type="NCBI Taxonomy" id="3673"/>
    <lineage>
        <taxon>Eukaryota</taxon>
        <taxon>Viridiplantae</taxon>
        <taxon>Streptophyta</taxon>
        <taxon>Embryophyta</taxon>
        <taxon>Tracheophyta</taxon>
        <taxon>Spermatophyta</taxon>
        <taxon>Magnoliopsida</taxon>
        <taxon>eudicotyledons</taxon>
        <taxon>Gunneridae</taxon>
        <taxon>Pentapetalae</taxon>
        <taxon>rosids</taxon>
        <taxon>fabids</taxon>
        <taxon>Cucurbitales</taxon>
        <taxon>Cucurbitaceae</taxon>
        <taxon>Momordiceae</taxon>
        <taxon>Momordica</taxon>
    </lineage>
</organism>
<dbReference type="PANTHER" id="PTHR31268">
    <property type="match status" value="1"/>
</dbReference>
<dbReference type="InterPro" id="IPR013785">
    <property type="entry name" value="Aldolase_TIM"/>
</dbReference>
<evidence type="ECO:0000313" key="7">
    <source>
        <dbReference type="Proteomes" id="UP000504603"/>
    </source>
</evidence>
<dbReference type="InterPro" id="IPR017853">
    <property type="entry name" value="GH"/>
</dbReference>
<dbReference type="RefSeq" id="XP_022152132.1">
    <property type="nucleotide sequence ID" value="XM_022296440.1"/>
</dbReference>
<dbReference type="Pfam" id="PF05691">
    <property type="entry name" value="Raffinose_syn"/>
    <property type="match status" value="1"/>
</dbReference>
<sequence>MAPSLRNGGRNDAVSFDGFNDMLSPFSLDGSDLTVNGHLILSDVPENIVATSSPYTSIDKSPVSVGCFVGFDASEPDSRHVVSVGKLKEIRFMSIFRFKVWWTTHWVGRNGGDLESETQIVILEKSDSGRPYVLLLPLVEGSFRSSIQPGDDDFVDVCVESGSTKVAEASFRSVLYLHAGDDPFALVKEAMKIVRTHLGTFRLLEEKTPPGIVDKFGWCTWDAFYLTVHPQGIIEGVKHLVDGGCPPGLVLIDDGWQSIGHDADPITKEGMNQTVAGEQMPCRLLKFQENYKFRDYVNPKKSGAGAGAGNKGMKAFIDELKGEFETVEYVYVWHALCGYWGGLRPHVPGLPEARVIKPLLSPGLQKTMEDLAVDKIVYHGVGMVPPELVDEMYEGLHAHLQAVGIDGVKVDVIHLLEMLCEDYGGRVDLAKAYFKAMTKSVRKHFNGNGVIASMEHCNDFMFLGTETISLGRVGDDFWCTDPSGDPNGTFWLQGCHMVHCAYNSLWMGNFIHPDWDMFQSTHPCAAFHAASRAISGGPIYVSDSVGKHNFELLKTLVLPDGSILRCQYYALPTRDCLFEDPLHDGKTMLKIWNINKFTGVIGAFNCQGGGWSREIRRNQCFSQYSKRVTSKTNVKDIEWNSGENPISIEGVKTFAFYHYQSKKLTLSRPSQNIDIALDPFDFELITVSPVTTLIETSVQFAPIGLVNMLNTGGAIQSVDYDDDLSSVEISVKGTGEMRVFASDKPRVCRIDGEDVGFKYQDQMVVVQVPWPGSSGISAIEYLF</sequence>
<accession>A0A6J1DFC7</accession>
<evidence type="ECO:0000256" key="1">
    <source>
        <dbReference type="ARBA" id="ARBA00007240"/>
    </source>
</evidence>
<evidence type="ECO:0000256" key="6">
    <source>
        <dbReference type="ARBA" id="ARBA00049426"/>
    </source>
</evidence>
<evidence type="ECO:0000256" key="3">
    <source>
        <dbReference type="ARBA" id="ARBA00022676"/>
    </source>
</evidence>
<keyword evidence="5" id="KW-0119">Carbohydrate metabolism</keyword>
<dbReference type="EC" id="2.4.1.82" evidence="2"/>
<keyword evidence="4" id="KW-0808">Transferase</keyword>
<comment type="catalytic activity">
    <reaction evidence="6">
        <text>alpha-D-galactosyl-(1-&gt;3)-1D-myo-inositol + sucrose = raffinose + myo-inositol</text>
        <dbReference type="Rhea" id="RHEA:20161"/>
        <dbReference type="ChEBI" id="CHEBI:16634"/>
        <dbReference type="ChEBI" id="CHEBI:17268"/>
        <dbReference type="ChEBI" id="CHEBI:17505"/>
        <dbReference type="ChEBI" id="CHEBI:17992"/>
        <dbReference type="EC" id="2.4.1.82"/>
    </reaction>
</comment>
<keyword evidence="3 8" id="KW-0328">Glycosyltransferase</keyword>
<name>A0A6J1DFC7_MOMCH</name>
<dbReference type="AlphaFoldDB" id="A0A6J1DFC7"/>
<dbReference type="GO" id="GO:0047274">
    <property type="term" value="F:galactinol-sucrose galactosyltransferase activity"/>
    <property type="evidence" value="ECO:0007669"/>
    <property type="project" value="UniProtKB-EC"/>
</dbReference>